<accession>A0A164ZYG8</accession>
<dbReference type="GeneID" id="28898545"/>
<keyword evidence="1" id="KW-0472">Membrane</keyword>
<dbReference type="EMBL" id="KV407465">
    <property type="protein sequence ID" value="KZF19701.1"/>
    <property type="molecule type" value="Genomic_DNA"/>
</dbReference>
<evidence type="ECO:0000256" key="2">
    <source>
        <dbReference type="SAM" id="SignalP"/>
    </source>
</evidence>
<sequence length="578" mass="65292">MRRPYITMLILVSLLLGGVQEYLYQRSAWLAGKNRGLIEFRSAQSISISNYFAWKYMPTIVLVTYGVLWQIVDYEVKRLEPYYQLSKPDGALAAHSLNLDYLTYWSYLAPVKALRYRQWAVVSSSVATLLAGGLVPTLQSASVTLYPDSKNRRVNELKFVRINPIWSRLLTTSLVLVAVLGLILMLQLRRRSGLLSDPKGIAGIAAMAQKSHILMDFSGLDTAKPDVIHQKLRYQRYILYKSCFWQGEYVGHDTDEPGIVPNANHHNPHPPMLRLKAGIPFIAFMIIVMILIPVFTFTSANIVTEKLPFLFTAMAVLIKLSWGTLECDVRMIEPFYILSKRNAPPKTLTLDYTGTVPGYIIFHSLINKHFLISLVGIGAIATEVLTVCVSSFAVKGSDFFPAHNNNNNNTTTPAAADHSLTHSLFARLPQALSTSPNMNTTAPDPRQQLGGDQTVRSFWISFSLAQLILLFLILAATLVYLRRRHAFLPRQPNTIASILAFIHQSTMLWQFIDTERMDSRTMTQHLTALGQTYGLGVFRGRDGEDHCGVDREPLISDYRHGHKYDFARQNRVENWEVL</sequence>
<evidence type="ECO:0000313" key="3">
    <source>
        <dbReference type="EMBL" id="KZF19701.1"/>
    </source>
</evidence>
<feature type="transmembrane region" description="Helical" evidence="1">
    <location>
        <begin position="277"/>
        <end position="295"/>
    </location>
</feature>
<dbReference type="Pfam" id="PF11915">
    <property type="entry name" value="DUF3433"/>
    <property type="match status" value="2"/>
</dbReference>
<keyword evidence="1" id="KW-1133">Transmembrane helix</keyword>
<feature type="transmembrane region" description="Helical" evidence="1">
    <location>
        <begin position="165"/>
        <end position="186"/>
    </location>
</feature>
<dbReference type="PANTHER" id="PTHR37544">
    <property type="entry name" value="SPRAY-RELATED"/>
    <property type="match status" value="1"/>
</dbReference>
<evidence type="ECO:0000256" key="1">
    <source>
        <dbReference type="SAM" id="Phobius"/>
    </source>
</evidence>
<keyword evidence="2" id="KW-0732">Signal</keyword>
<dbReference type="OrthoDB" id="3248909at2759"/>
<feature type="transmembrane region" description="Helical" evidence="1">
    <location>
        <begin position="53"/>
        <end position="72"/>
    </location>
</feature>
<evidence type="ECO:0000313" key="4">
    <source>
        <dbReference type="Proteomes" id="UP000076632"/>
    </source>
</evidence>
<keyword evidence="4" id="KW-1185">Reference proteome</keyword>
<feature type="transmembrane region" description="Helical" evidence="1">
    <location>
        <begin position="458"/>
        <end position="481"/>
    </location>
</feature>
<feature type="transmembrane region" description="Helical" evidence="1">
    <location>
        <begin position="370"/>
        <end position="394"/>
    </location>
</feature>
<proteinExistence type="predicted"/>
<dbReference type="RefSeq" id="XP_018185256.1">
    <property type="nucleotide sequence ID" value="XM_018333408.1"/>
</dbReference>
<protein>
    <submittedName>
        <fullName evidence="3">Uncharacterized protein</fullName>
    </submittedName>
</protein>
<dbReference type="PANTHER" id="PTHR37544:SF3">
    <property type="entry name" value="SPRAY"/>
    <property type="match status" value="1"/>
</dbReference>
<dbReference type="InParanoid" id="A0A164ZYG8"/>
<feature type="chain" id="PRO_5007855068" evidence="2">
    <location>
        <begin position="22"/>
        <end position="578"/>
    </location>
</feature>
<dbReference type="OMA" id="MRWPYLT"/>
<reference evidence="3 4" key="1">
    <citation type="journal article" date="2016" name="Fungal Biol.">
        <title>The genome of Xylona heveae provides a window into fungal endophytism.</title>
        <authorList>
            <person name="Gazis R."/>
            <person name="Kuo A."/>
            <person name="Riley R."/>
            <person name="LaButti K."/>
            <person name="Lipzen A."/>
            <person name="Lin J."/>
            <person name="Amirebrahimi M."/>
            <person name="Hesse C.N."/>
            <person name="Spatafora J.W."/>
            <person name="Henrissat B."/>
            <person name="Hainaut M."/>
            <person name="Grigoriev I.V."/>
            <person name="Hibbett D.S."/>
        </authorList>
    </citation>
    <scope>NUCLEOTIDE SEQUENCE [LARGE SCALE GENOMIC DNA]</scope>
    <source>
        <strain evidence="3 4">TC161</strain>
    </source>
</reference>
<dbReference type="AlphaFoldDB" id="A0A164ZYG8"/>
<organism evidence="3 4">
    <name type="scientific">Xylona heveae (strain CBS 132557 / TC161)</name>
    <dbReference type="NCBI Taxonomy" id="1328760"/>
    <lineage>
        <taxon>Eukaryota</taxon>
        <taxon>Fungi</taxon>
        <taxon>Dikarya</taxon>
        <taxon>Ascomycota</taxon>
        <taxon>Pezizomycotina</taxon>
        <taxon>Xylonomycetes</taxon>
        <taxon>Xylonales</taxon>
        <taxon>Xylonaceae</taxon>
        <taxon>Xylona</taxon>
    </lineage>
</organism>
<gene>
    <name evidence="3" type="ORF">L228DRAFT_250774</name>
</gene>
<feature type="transmembrane region" description="Helical" evidence="1">
    <location>
        <begin position="119"/>
        <end position="145"/>
    </location>
</feature>
<dbReference type="Proteomes" id="UP000076632">
    <property type="component" value="Unassembled WGS sequence"/>
</dbReference>
<name>A0A164ZYG8_XYLHT</name>
<dbReference type="STRING" id="1328760.A0A164ZYG8"/>
<dbReference type="InterPro" id="IPR021840">
    <property type="entry name" value="DUF3433"/>
</dbReference>
<feature type="signal peptide" evidence="2">
    <location>
        <begin position="1"/>
        <end position="21"/>
    </location>
</feature>
<keyword evidence="1" id="KW-0812">Transmembrane</keyword>